<evidence type="ECO:0000256" key="1">
    <source>
        <dbReference type="SAM" id="Phobius"/>
    </source>
</evidence>
<accession>A0ABT1DPT2</accession>
<reference evidence="2 3" key="1">
    <citation type="submission" date="2022-06" db="EMBL/GenBank/DDBJ databases">
        <title>New Species of the Genus Actinoplanes, ActinopZanes ferrugineus.</title>
        <authorList>
            <person name="Ding P."/>
        </authorList>
    </citation>
    <scope>NUCLEOTIDE SEQUENCE [LARGE SCALE GENOMIC DNA]</scope>
    <source>
        <strain evidence="2 3">TRM88003</strain>
    </source>
</reference>
<gene>
    <name evidence="2" type="ORF">M1L60_19845</name>
</gene>
<feature type="transmembrane region" description="Helical" evidence="1">
    <location>
        <begin position="27"/>
        <end position="49"/>
    </location>
</feature>
<comment type="caution">
    <text evidence="2">The sequence shown here is derived from an EMBL/GenBank/DDBJ whole genome shotgun (WGS) entry which is preliminary data.</text>
</comment>
<dbReference type="EMBL" id="JAMYJR010000021">
    <property type="protein sequence ID" value="MCO8272851.1"/>
    <property type="molecule type" value="Genomic_DNA"/>
</dbReference>
<keyword evidence="1" id="KW-0472">Membrane</keyword>
<dbReference type="Proteomes" id="UP001523369">
    <property type="component" value="Unassembled WGS sequence"/>
</dbReference>
<proteinExistence type="predicted"/>
<name>A0ABT1DPT2_9ACTN</name>
<evidence type="ECO:0000313" key="3">
    <source>
        <dbReference type="Proteomes" id="UP001523369"/>
    </source>
</evidence>
<keyword evidence="1" id="KW-0812">Transmembrane</keyword>
<keyword evidence="1" id="KW-1133">Transmembrane helix</keyword>
<organism evidence="2 3">
    <name type="scientific">Paractinoplanes aksuensis</name>
    <dbReference type="NCBI Taxonomy" id="2939490"/>
    <lineage>
        <taxon>Bacteria</taxon>
        <taxon>Bacillati</taxon>
        <taxon>Actinomycetota</taxon>
        <taxon>Actinomycetes</taxon>
        <taxon>Micromonosporales</taxon>
        <taxon>Micromonosporaceae</taxon>
        <taxon>Paractinoplanes</taxon>
    </lineage>
</organism>
<dbReference type="RefSeq" id="WP_253238938.1">
    <property type="nucleotide sequence ID" value="NZ_JAMYJR010000021.1"/>
</dbReference>
<evidence type="ECO:0000313" key="2">
    <source>
        <dbReference type="EMBL" id="MCO8272851.1"/>
    </source>
</evidence>
<protein>
    <submittedName>
        <fullName evidence="2">Uncharacterized protein</fullName>
    </submittedName>
</protein>
<keyword evidence="3" id="KW-1185">Reference proteome</keyword>
<sequence>MLTPQQRNFVERTMAGRAATSSVRRRWITAGAITVAAGVVGAVVVPALVPGAAEKAVASWTAMPTARTDEFTVVARSASGETTYLPSQMP</sequence>